<dbReference type="EMBL" id="CAJVPY010005849">
    <property type="protein sequence ID" value="CAG8651651.1"/>
    <property type="molecule type" value="Genomic_DNA"/>
</dbReference>
<dbReference type="Proteomes" id="UP000789405">
    <property type="component" value="Unassembled WGS sequence"/>
</dbReference>
<name>A0A9N9DY82_9GLOM</name>
<dbReference type="Pfam" id="PF13843">
    <property type="entry name" value="DDE_Tnp_1_7"/>
    <property type="match status" value="1"/>
</dbReference>
<protein>
    <submittedName>
        <fullName evidence="2">19077_t:CDS:1</fullName>
    </submittedName>
</protein>
<evidence type="ECO:0000259" key="1">
    <source>
        <dbReference type="Pfam" id="PF13843"/>
    </source>
</evidence>
<dbReference type="AlphaFoldDB" id="A0A9N9DY82"/>
<dbReference type="PANTHER" id="PTHR46599">
    <property type="entry name" value="PIGGYBAC TRANSPOSABLE ELEMENT-DERIVED PROTEIN 4"/>
    <property type="match status" value="1"/>
</dbReference>
<dbReference type="PANTHER" id="PTHR46599:SF3">
    <property type="entry name" value="PIGGYBAC TRANSPOSABLE ELEMENT-DERIVED PROTEIN 4"/>
    <property type="match status" value="1"/>
</dbReference>
<dbReference type="OrthoDB" id="2430719at2759"/>
<evidence type="ECO:0000313" key="2">
    <source>
        <dbReference type="EMBL" id="CAG8651651.1"/>
    </source>
</evidence>
<sequence length="186" mass="21360">MHTVRIKNKPTPEGYKILSLCDAGYTYAFIFTSRIQSCPEVKQIPNLNKVRNEIYHLASQLPLNKTFNIYMDNFSLSINLYQYLCDNNFGACGTVQTNSAKFPKILKVNKKLDWDTLSGVIVVHKIIRNENRIERIRRRPRETSTNVAKVQAIFETASIMVFNCQLEEPGCLCFIGCWTLRSSISI</sequence>
<feature type="domain" description="PiggyBac transposable element-derived protein" evidence="1">
    <location>
        <begin position="4"/>
        <end position="113"/>
    </location>
</feature>
<comment type="caution">
    <text evidence="2">The sequence shown here is derived from an EMBL/GenBank/DDBJ whole genome shotgun (WGS) entry which is preliminary data.</text>
</comment>
<reference evidence="2" key="1">
    <citation type="submission" date="2021-06" db="EMBL/GenBank/DDBJ databases">
        <authorList>
            <person name="Kallberg Y."/>
            <person name="Tangrot J."/>
            <person name="Rosling A."/>
        </authorList>
    </citation>
    <scope>NUCLEOTIDE SEQUENCE</scope>
    <source>
        <strain evidence="2">MA453B</strain>
    </source>
</reference>
<organism evidence="2 3">
    <name type="scientific">Dentiscutata erythropus</name>
    <dbReference type="NCBI Taxonomy" id="1348616"/>
    <lineage>
        <taxon>Eukaryota</taxon>
        <taxon>Fungi</taxon>
        <taxon>Fungi incertae sedis</taxon>
        <taxon>Mucoromycota</taxon>
        <taxon>Glomeromycotina</taxon>
        <taxon>Glomeromycetes</taxon>
        <taxon>Diversisporales</taxon>
        <taxon>Gigasporaceae</taxon>
        <taxon>Dentiscutata</taxon>
    </lineage>
</organism>
<dbReference type="InterPro" id="IPR029526">
    <property type="entry name" value="PGBD"/>
</dbReference>
<evidence type="ECO:0000313" key="3">
    <source>
        <dbReference type="Proteomes" id="UP000789405"/>
    </source>
</evidence>
<gene>
    <name evidence="2" type="ORF">DERYTH_LOCUS10215</name>
</gene>
<accession>A0A9N9DY82</accession>
<keyword evidence="3" id="KW-1185">Reference proteome</keyword>
<proteinExistence type="predicted"/>